<accession>A0A1A9W3W0</accession>
<proteinExistence type="predicted"/>
<dbReference type="VEuPathDB" id="VectorBase:GBRI005425"/>
<keyword evidence="1" id="KW-0472">Membrane</keyword>
<protein>
    <submittedName>
        <fullName evidence="2">Uncharacterized protein</fullName>
    </submittedName>
</protein>
<sequence length="182" mass="20119">MLTPLPLKQQQWLLLLLFIYVYASNAFVKTGKGEVEKTKDAIPDGFISSPSLIITAIESLNEHQPYIKLNIPPKRSGTNKPVSAAQIDFADRNHFCVELPNYAVKCLRRANSYSLHILRVVMIISTIFANSMCGHQKRDQKYNSVYHQGTIVRVCDKSMTSPNASTTTGGGVVVVAVASTSY</sequence>
<reference evidence="2" key="2">
    <citation type="submission" date="2020-05" db="UniProtKB">
        <authorList>
            <consortium name="EnsemblMetazoa"/>
        </authorList>
    </citation>
    <scope>IDENTIFICATION</scope>
    <source>
        <strain evidence="2">IAEA</strain>
    </source>
</reference>
<evidence type="ECO:0000313" key="3">
    <source>
        <dbReference type="Proteomes" id="UP000091820"/>
    </source>
</evidence>
<reference evidence="3" key="1">
    <citation type="submission" date="2014-03" db="EMBL/GenBank/DDBJ databases">
        <authorList>
            <person name="Aksoy S."/>
            <person name="Warren W."/>
            <person name="Wilson R.K."/>
        </authorList>
    </citation>
    <scope>NUCLEOTIDE SEQUENCE [LARGE SCALE GENOMIC DNA]</scope>
    <source>
        <strain evidence="3">IAEA</strain>
    </source>
</reference>
<evidence type="ECO:0000313" key="2">
    <source>
        <dbReference type="EnsemblMetazoa" id="GBRI005425-PA"/>
    </source>
</evidence>
<dbReference type="AlphaFoldDB" id="A0A1A9W3W0"/>
<dbReference type="EnsemblMetazoa" id="GBRI005425-RA">
    <property type="protein sequence ID" value="GBRI005425-PA"/>
    <property type="gene ID" value="GBRI005425"/>
</dbReference>
<dbReference type="Proteomes" id="UP000091820">
    <property type="component" value="Unassembled WGS sequence"/>
</dbReference>
<evidence type="ECO:0000256" key="1">
    <source>
        <dbReference type="SAM" id="Phobius"/>
    </source>
</evidence>
<keyword evidence="3" id="KW-1185">Reference proteome</keyword>
<feature type="transmembrane region" description="Helical" evidence="1">
    <location>
        <begin position="12"/>
        <end position="28"/>
    </location>
</feature>
<organism evidence="2 3">
    <name type="scientific">Glossina brevipalpis</name>
    <dbReference type="NCBI Taxonomy" id="37001"/>
    <lineage>
        <taxon>Eukaryota</taxon>
        <taxon>Metazoa</taxon>
        <taxon>Ecdysozoa</taxon>
        <taxon>Arthropoda</taxon>
        <taxon>Hexapoda</taxon>
        <taxon>Insecta</taxon>
        <taxon>Pterygota</taxon>
        <taxon>Neoptera</taxon>
        <taxon>Endopterygota</taxon>
        <taxon>Diptera</taxon>
        <taxon>Brachycera</taxon>
        <taxon>Muscomorpha</taxon>
        <taxon>Hippoboscoidea</taxon>
        <taxon>Glossinidae</taxon>
        <taxon>Glossina</taxon>
    </lineage>
</organism>
<name>A0A1A9W3W0_9MUSC</name>
<keyword evidence="1" id="KW-1133">Transmembrane helix</keyword>
<keyword evidence="1" id="KW-0812">Transmembrane</keyword>